<keyword evidence="4" id="KW-0720">Serine protease</keyword>
<evidence type="ECO:0000256" key="5">
    <source>
        <dbReference type="ARBA" id="ARBA00023157"/>
    </source>
</evidence>
<evidence type="ECO:0000256" key="6">
    <source>
        <dbReference type="SAM" id="SignalP"/>
    </source>
</evidence>
<sequence>MTPPRTTGWRMRRWLAVSLMPGLVAAATVVAPPPATADGEQQASATIVLARQSQPVLQRPALDGLKHAASREGITLERAIDRHVTKVTSPRSGRANGDTLPDIKIDDLPLAELVDLRLIARTERIGLAEAIDRFSWQPRFQEAADQLRKDLPWDLAGASISDDGMRARFAFKGKVPVAAVRLARTLPTAVELIGGTGYSEADLDRVMNTAHAQVAGQGGFTRLQSSYDTDRGLITIEAQRPKGYASTTNAPAVPRSGNSNIKIEVKVTQLRPVRPADRYIRGGGLLNGCTAGFPVKRIMTRETGISTAGHCASRRNTYRNHRIHGGSTGIARKRTHQGASGDIAWYSRGKFSPSKSFYYDWNKSRWIHDRSGMPGKGTRICKFGRTTGASCAKVRHANVTVSSGGRTYQHMVIMNGGGVRPGDSGGPWYYGNRAFGITHGYVGGTSRSVFTPAYLLQNLGVDVYER</sequence>
<keyword evidence="8" id="KW-1185">Reference proteome</keyword>
<dbReference type="Gene3D" id="2.40.10.10">
    <property type="entry name" value="Trypsin-like serine proteases"/>
    <property type="match status" value="2"/>
</dbReference>
<evidence type="ECO:0000313" key="8">
    <source>
        <dbReference type="Proteomes" id="UP001501509"/>
    </source>
</evidence>
<organism evidence="7 8">
    <name type="scientific">Actinomadura fulvescens</name>
    <dbReference type="NCBI Taxonomy" id="46160"/>
    <lineage>
        <taxon>Bacteria</taxon>
        <taxon>Bacillati</taxon>
        <taxon>Actinomycetota</taxon>
        <taxon>Actinomycetes</taxon>
        <taxon>Streptosporangiales</taxon>
        <taxon>Thermomonosporaceae</taxon>
        <taxon>Actinomadura</taxon>
    </lineage>
</organism>
<keyword evidence="3" id="KW-0378">Hydrolase</keyword>
<evidence type="ECO:0000256" key="4">
    <source>
        <dbReference type="ARBA" id="ARBA00022825"/>
    </source>
</evidence>
<protein>
    <submittedName>
        <fullName evidence="7">Uncharacterized protein</fullName>
    </submittedName>
</protein>
<gene>
    <name evidence="7" type="ORF">GCM10010411_94040</name>
</gene>
<evidence type="ECO:0000313" key="7">
    <source>
        <dbReference type="EMBL" id="GAA2639080.1"/>
    </source>
</evidence>
<evidence type="ECO:0000256" key="1">
    <source>
        <dbReference type="ARBA" id="ARBA00007664"/>
    </source>
</evidence>
<dbReference type="InterPro" id="IPR001316">
    <property type="entry name" value="Pept_S1A_streptogrisin"/>
</dbReference>
<evidence type="ECO:0000256" key="2">
    <source>
        <dbReference type="ARBA" id="ARBA00022670"/>
    </source>
</evidence>
<comment type="caution">
    <text evidence="7">The sequence shown here is derived from an EMBL/GenBank/DDBJ whole genome shotgun (WGS) entry which is preliminary data.</text>
</comment>
<dbReference type="InterPro" id="IPR043504">
    <property type="entry name" value="Peptidase_S1_PA_chymotrypsin"/>
</dbReference>
<keyword evidence="2" id="KW-0645">Protease</keyword>
<dbReference type="SUPFAM" id="SSF50494">
    <property type="entry name" value="Trypsin-like serine proteases"/>
    <property type="match status" value="1"/>
</dbReference>
<comment type="similarity">
    <text evidence="1">Belongs to the peptidase S1 family.</text>
</comment>
<dbReference type="Proteomes" id="UP001501509">
    <property type="component" value="Unassembled WGS sequence"/>
</dbReference>
<feature type="chain" id="PRO_5045315452" evidence="6">
    <location>
        <begin position="27"/>
        <end position="466"/>
    </location>
</feature>
<keyword evidence="5" id="KW-1015">Disulfide bond</keyword>
<name>A0ABN3QZT6_9ACTN</name>
<keyword evidence="6" id="KW-0732">Signal</keyword>
<accession>A0ABN3QZT6</accession>
<evidence type="ECO:0000256" key="3">
    <source>
        <dbReference type="ARBA" id="ARBA00022801"/>
    </source>
</evidence>
<proteinExistence type="inferred from homology"/>
<dbReference type="InterPro" id="IPR009003">
    <property type="entry name" value="Peptidase_S1_PA"/>
</dbReference>
<dbReference type="PRINTS" id="PR00861">
    <property type="entry name" value="ALYTICPTASE"/>
</dbReference>
<dbReference type="EMBL" id="BAAATD010000027">
    <property type="protein sequence ID" value="GAA2639080.1"/>
    <property type="molecule type" value="Genomic_DNA"/>
</dbReference>
<feature type="signal peptide" evidence="6">
    <location>
        <begin position="1"/>
        <end position="26"/>
    </location>
</feature>
<reference evidence="7 8" key="1">
    <citation type="journal article" date="2019" name="Int. J. Syst. Evol. Microbiol.">
        <title>The Global Catalogue of Microorganisms (GCM) 10K type strain sequencing project: providing services to taxonomists for standard genome sequencing and annotation.</title>
        <authorList>
            <consortium name="The Broad Institute Genomics Platform"/>
            <consortium name="The Broad Institute Genome Sequencing Center for Infectious Disease"/>
            <person name="Wu L."/>
            <person name="Ma J."/>
        </authorList>
    </citation>
    <scope>NUCLEOTIDE SEQUENCE [LARGE SCALE GENOMIC DNA]</scope>
    <source>
        <strain evidence="7 8">JCM 6833</strain>
    </source>
</reference>
<dbReference type="CDD" id="cd21112">
    <property type="entry name" value="alphaLP-like"/>
    <property type="match status" value="1"/>
</dbReference>